<reference evidence="1" key="1">
    <citation type="journal article" date="2020" name="Phytopathology">
        <title>Genome Sequence Resources of Colletotrichum truncatum, C. plurivorum, C. musicola, and C. sojae: Four Species Pathogenic to Soybean (Glycine max).</title>
        <authorList>
            <person name="Rogerio F."/>
            <person name="Boufleur T.R."/>
            <person name="Ciampi-Guillardi M."/>
            <person name="Sukno S.A."/>
            <person name="Thon M.R."/>
            <person name="Massola Junior N.S."/>
            <person name="Baroncelli R."/>
        </authorList>
    </citation>
    <scope>NUCLEOTIDE SEQUENCE</scope>
    <source>
        <strain evidence="1">LFN0074</strain>
    </source>
</reference>
<proteinExistence type="predicted"/>
<evidence type="ECO:0000313" key="2">
    <source>
        <dbReference type="Proteomes" id="UP000639643"/>
    </source>
</evidence>
<name>A0A8H6IL50_9PEZI</name>
<gene>
    <name evidence="1" type="ORF">CMUS01_16696</name>
</gene>
<dbReference type="Proteomes" id="UP000639643">
    <property type="component" value="Unassembled WGS sequence"/>
</dbReference>
<sequence>NASLDLNHLSRFATKASPSSTLQRKLLHTAIYDSLCWNFRRLLPRRPSPLPTYEAVILDCQKKTLAAAA</sequence>
<evidence type="ECO:0000313" key="1">
    <source>
        <dbReference type="EMBL" id="KAF6782911.1"/>
    </source>
</evidence>
<protein>
    <submittedName>
        <fullName evidence="1">Trascription factor</fullName>
    </submittedName>
</protein>
<feature type="non-terminal residue" evidence="1">
    <location>
        <position position="1"/>
    </location>
</feature>
<organism evidence="1 2">
    <name type="scientific">Colletotrichum musicola</name>
    <dbReference type="NCBI Taxonomy" id="2175873"/>
    <lineage>
        <taxon>Eukaryota</taxon>
        <taxon>Fungi</taxon>
        <taxon>Dikarya</taxon>
        <taxon>Ascomycota</taxon>
        <taxon>Pezizomycotina</taxon>
        <taxon>Sordariomycetes</taxon>
        <taxon>Hypocreomycetidae</taxon>
        <taxon>Glomerellales</taxon>
        <taxon>Glomerellaceae</taxon>
        <taxon>Colletotrichum</taxon>
        <taxon>Colletotrichum orchidearum species complex</taxon>
    </lineage>
</organism>
<comment type="caution">
    <text evidence="1">The sequence shown here is derived from an EMBL/GenBank/DDBJ whole genome shotgun (WGS) entry which is preliminary data.</text>
</comment>
<dbReference type="AlphaFoldDB" id="A0A8H6IL50"/>
<accession>A0A8H6IL50</accession>
<dbReference type="OrthoDB" id="5344325at2759"/>
<keyword evidence="2" id="KW-1185">Reference proteome</keyword>
<dbReference type="EMBL" id="WIGM01002183">
    <property type="protein sequence ID" value="KAF6782911.1"/>
    <property type="molecule type" value="Genomic_DNA"/>
</dbReference>